<keyword evidence="1" id="KW-1133">Transmembrane helix</keyword>
<feature type="transmembrane region" description="Helical" evidence="1">
    <location>
        <begin position="75"/>
        <end position="92"/>
    </location>
</feature>
<comment type="caution">
    <text evidence="2">The sequence shown here is derived from an EMBL/GenBank/DDBJ whole genome shotgun (WGS) entry which is preliminary data.</text>
</comment>
<reference evidence="2 3" key="1">
    <citation type="journal article" date="2015" name="Genome Announc.">
        <title>Expanding the biotechnology potential of lactobacilli through comparative genomics of 213 strains and associated genera.</title>
        <authorList>
            <person name="Sun Z."/>
            <person name="Harris H.M."/>
            <person name="McCann A."/>
            <person name="Guo C."/>
            <person name="Argimon S."/>
            <person name="Zhang W."/>
            <person name="Yang X."/>
            <person name="Jeffery I.B."/>
            <person name="Cooney J.C."/>
            <person name="Kagawa T.F."/>
            <person name="Liu W."/>
            <person name="Song Y."/>
            <person name="Salvetti E."/>
            <person name="Wrobel A."/>
            <person name="Rasinkangas P."/>
            <person name="Parkhill J."/>
            <person name="Rea M.C."/>
            <person name="O'Sullivan O."/>
            <person name="Ritari J."/>
            <person name="Douillard F.P."/>
            <person name="Paul Ross R."/>
            <person name="Yang R."/>
            <person name="Briner A.E."/>
            <person name="Felis G.E."/>
            <person name="de Vos W.M."/>
            <person name="Barrangou R."/>
            <person name="Klaenhammer T.R."/>
            <person name="Caufield P.W."/>
            <person name="Cui Y."/>
            <person name="Zhang H."/>
            <person name="O'Toole P.W."/>
        </authorList>
    </citation>
    <scope>NUCLEOTIDE SEQUENCE [LARGE SCALE GENOMIC DNA]</scope>
    <source>
        <strain evidence="2 3">DSM 19394</strain>
    </source>
</reference>
<dbReference type="STRING" id="1423715.FD25_GL002571"/>
<evidence type="ECO:0008006" key="4">
    <source>
        <dbReference type="Google" id="ProtNLM"/>
    </source>
</evidence>
<dbReference type="RefSeq" id="WP_057801530.1">
    <property type="nucleotide sequence ID" value="NZ_AZDV01000005.1"/>
</dbReference>
<dbReference type="AlphaFoldDB" id="A0A0R1LJG9"/>
<dbReference type="PATRIC" id="fig|1423715.3.peg.2651"/>
<keyword evidence="1" id="KW-0472">Membrane</keyword>
<protein>
    <recommendedName>
        <fullName evidence="4">Integral membrane protein</fullName>
    </recommendedName>
</protein>
<sequence length="106" mass="11498">MKKWQICLEWALNVGAISLPLLILGSGLRGIITQSPLHPDAAVVLGGLGLAIISLGGLLVYGTRPMRRDQRWLRWGYGGLFVVGVGLGGLALNPPEWLLRWLIPGY</sequence>
<dbReference type="Proteomes" id="UP000051955">
    <property type="component" value="Unassembled WGS sequence"/>
</dbReference>
<proteinExistence type="predicted"/>
<dbReference type="EMBL" id="AZDV01000005">
    <property type="protein sequence ID" value="KRK96108.1"/>
    <property type="molecule type" value="Genomic_DNA"/>
</dbReference>
<feature type="transmembrane region" description="Helical" evidence="1">
    <location>
        <begin position="44"/>
        <end position="63"/>
    </location>
</feature>
<feature type="transmembrane region" description="Helical" evidence="1">
    <location>
        <begin position="12"/>
        <end position="32"/>
    </location>
</feature>
<accession>A0A0R1LJG9</accession>
<evidence type="ECO:0000313" key="3">
    <source>
        <dbReference type="Proteomes" id="UP000051955"/>
    </source>
</evidence>
<evidence type="ECO:0000313" key="2">
    <source>
        <dbReference type="EMBL" id="KRK96108.1"/>
    </source>
</evidence>
<name>A0A0R1LJG9_9LACO</name>
<organism evidence="2 3">
    <name type="scientific">Levilactobacillus acidifarinae DSM 19394 = JCM 15949</name>
    <dbReference type="NCBI Taxonomy" id="1423715"/>
    <lineage>
        <taxon>Bacteria</taxon>
        <taxon>Bacillati</taxon>
        <taxon>Bacillota</taxon>
        <taxon>Bacilli</taxon>
        <taxon>Lactobacillales</taxon>
        <taxon>Lactobacillaceae</taxon>
        <taxon>Levilactobacillus</taxon>
    </lineage>
</organism>
<keyword evidence="1" id="KW-0812">Transmembrane</keyword>
<evidence type="ECO:0000256" key="1">
    <source>
        <dbReference type="SAM" id="Phobius"/>
    </source>
</evidence>
<keyword evidence="3" id="KW-1185">Reference proteome</keyword>
<gene>
    <name evidence="2" type="ORF">FD25_GL002571</name>
</gene>